<keyword evidence="4" id="KW-1185">Reference proteome</keyword>
<evidence type="ECO:0008006" key="5">
    <source>
        <dbReference type="Google" id="ProtNLM"/>
    </source>
</evidence>
<protein>
    <recommendedName>
        <fullName evidence="5">Division initiation protein</fullName>
    </recommendedName>
</protein>
<sequence>MPKKTNPRVKLTVSLTVISVILGLMLSMQYKNTRAAAQFQMDEAHVYDPRAQYTADQLNKVKEANSQYEAELEKLKKQMFELEEKAGDLAKQESPDLKDELSKYRVMSGILPLKGEGITFTIDDSMVKDVPKDWDPELLIVHDSDLMNVTNELLIAGAEAVQINDQRISSTTGIICIGPVIKINGQKINRPFEIRAIGNKERLEAAMTLKGGVLDIFRYRTLTIQPPKKSLSVSINGYSGDFNGLHEDK</sequence>
<comment type="similarity">
    <text evidence="1">Belongs to the UPF0749 family.</text>
</comment>
<feature type="coiled-coil region" evidence="2">
    <location>
        <begin position="58"/>
        <end position="92"/>
    </location>
</feature>
<dbReference type="AlphaFoldDB" id="A0A1Y0IP72"/>
<dbReference type="RefSeq" id="WP_087457661.1">
    <property type="nucleotide sequence ID" value="NZ_CP021434.1"/>
</dbReference>
<evidence type="ECO:0000313" key="4">
    <source>
        <dbReference type="Proteomes" id="UP000195437"/>
    </source>
</evidence>
<dbReference type="Pfam" id="PF05949">
    <property type="entry name" value="DUF881"/>
    <property type="match status" value="1"/>
</dbReference>
<dbReference type="InterPro" id="IPR010273">
    <property type="entry name" value="DUF881"/>
</dbReference>
<keyword evidence="2" id="KW-0175">Coiled coil</keyword>
<dbReference type="Proteomes" id="UP000195437">
    <property type="component" value="Chromosome"/>
</dbReference>
<organism evidence="3 4">
    <name type="scientific">Tumebacillus avium</name>
    <dbReference type="NCBI Taxonomy" id="1903704"/>
    <lineage>
        <taxon>Bacteria</taxon>
        <taxon>Bacillati</taxon>
        <taxon>Bacillota</taxon>
        <taxon>Bacilli</taxon>
        <taxon>Bacillales</taxon>
        <taxon>Alicyclobacillaceae</taxon>
        <taxon>Tumebacillus</taxon>
    </lineage>
</organism>
<dbReference type="KEGG" id="tum:CBW65_15710"/>
<dbReference type="Gene3D" id="3.30.70.1880">
    <property type="entry name" value="Protein of unknown function DUF881"/>
    <property type="match status" value="1"/>
</dbReference>
<dbReference type="PANTHER" id="PTHR37313">
    <property type="entry name" value="UPF0749 PROTEIN RV1825"/>
    <property type="match status" value="1"/>
</dbReference>
<dbReference type="PANTHER" id="PTHR37313:SF2">
    <property type="entry name" value="UPF0749 PROTEIN YLXX"/>
    <property type="match status" value="1"/>
</dbReference>
<dbReference type="OrthoDB" id="9776196at2"/>
<proteinExistence type="inferred from homology"/>
<dbReference type="EMBL" id="CP021434">
    <property type="protein sequence ID" value="ARU62297.1"/>
    <property type="molecule type" value="Genomic_DNA"/>
</dbReference>
<name>A0A1Y0IP72_9BACL</name>
<evidence type="ECO:0000256" key="2">
    <source>
        <dbReference type="SAM" id="Coils"/>
    </source>
</evidence>
<accession>A0A1Y0IP72</accession>
<gene>
    <name evidence="3" type="ORF">CBW65_15710</name>
</gene>
<evidence type="ECO:0000313" key="3">
    <source>
        <dbReference type="EMBL" id="ARU62297.1"/>
    </source>
</evidence>
<reference evidence="4" key="1">
    <citation type="submission" date="2017-05" db="EMBL/GenBank/DDBJ databases">
        <authorList>
            <person name="Sung H."/>
        </authorList>
    </citation>
    <scope>NUCLEOTIDE SEQUENCE [LARGE SCALE GENOMIC DNA]</scope>
    <source>
        <strain evidence="4">AR23208</strain>
    </source>
</reference>
<evidence type="ECO:0000256" key="1">
    <source>
        <dbReference type="ARBA" id="ARBA00009108"/>
    </source>
</evidence>